<protein>
    <submittedName>
        <fullName evidence="1">Uncharacterized protein</fullName>
    </submittedName>
</protein>
<proteinExistence type="predicted"/>
<feature type="non-terminal residue" evidence="1">
    <location>
        <position position="1"/>
    </location>
</feature>
<dbReference type="AlphaFoldDB" id="A0A383F0E6"/>
<reference evidence="1" key="1">
    <citation type="submission" date="2018-05" db="EMBL/GenBank/DDBJ databases">
        <authorList>
            <person name="Lanie J.A."/>
            <person name="Ng W.-L."/>
            <person name="Kazmierczak K.M."/>
            <person name="Andrzejewski T.M."/>
            <person name="Davidsen T.M."/>
            <person name="Wayne K.J."/>
            <person name="Tettelin H."/>
            <person name="Glass J.I."/>
            <person name="Rusch D."/>
            <person name="Podicherti R."/>
            <person name="Tsui H.-C.T."/>
            <person name="Winkler M.E."/>
        </authorList>
    </citation>
    <scope>NUCLEOTIDE SEQUENCE</scope>
</reference>
<dbReference type="EMBL" id="UINC01230030">
    <property type="protein sequence ID" value="SVE61980.1"/>
    <property type="molecule type" value="Genomic_DNA"/>
</dbReference>
<name>A0A383F0E6_9ZZZZ</name>
<sequence length="59" mass="6653">KQSCDQLKLPYISTVQKVLELSGPVFYNRQVHELIVENLAGIDYLPVTGLNKGADFHHD</sequence>
<evidence type="ECO:0000313" key="1">
    <source>
        <dbReference type="EMBL" id="SVE61980.1"/>
    </source>
</evidence>
<gene>
    <name evidence="1" type="ORF">METZ01_LOCUS514834</name>
</gene>
<organism evidence="1">
    <name type="scientific">marine metagenome</name>
    <dbReference type="NCBI Taxonomy" id="408172"/>
    <lineage>
        <taxon>unclassified sequences</taxon>
        <taxon>metagenomes</taxon>
        <taxon>ecological metagenomes</taxon>
    </lineage>
</organism>
<accession>A0A383F0E6</accession>